<proteinExistence type="predicted"/>
<evidence type="ECO:0000313" key="3">
    <source>
        <dbReference type="EMBL" id="MBM6399016.1"/>
    </source>
</evidence>
<dbReference type="RefSeq" id="WP_204129505.1">
    <property type="nucleotide sequence ID" value="NZ_JAFDVD010000003.1"/>
</dbReference>
<dbReference type="Pfam" id="PF10708">
    <property type="entry name" value="DUF2510"/>
    <property type="match status" value="1"/>
</dbReference>
<dbReference type="Proteomes" id="UP001430172">
    <property type="component" value="Unassembled WGS sequence"/>
</dbReference>
<evidence type="ECO:0000256" key="1">
    <source>
        <dbReference type="SAM" id="Phobius"/>
    </source>
</evidence>
<evidence type="ECO:0000313" key="4">
    <source>
        <dbReference type="Proteomes" id="UP001430172"/>
    </source>
</evidence>
<evidence type="ECO:0000259" key="2">
    <source>
        <dbReference type="Pfam" id="PF10708"/>
    </source>
</evidence>
<gene>
    <name evidence="3" type="ORF">JQN70_01285</name>
</gene>
<protein>
    <submittedName>
        <fullName evidence="3">DUF2510 domain-containing protein</fullName>
    </submittedName>
</protein>
<feature type="domain" description="DUF2510" evidence="2">
    <location>
        <begin position="186"/>
        <end position="207"/>
    </location>
</feature>
<keyword evidence="4" id="KW-1185">Reference proteome</keyword>
<comment type="caution">
    <text evidence="3">The sequence shown here is derived from an EMBL/GenBank/DDBJ whole genome shotgun (WGS) entry which is preliminary data.</text>
</comment>
<keyword evidence="1" id="KW-0812">Transmembrane</keyword>
<keyword evidence="1" id="KW-0472">Membrane</keyword>
<feature type="transmembrane region" description="Helical" evidence="1">
    <location>
        <begin position="148"/>
        <end position="169"/>
    </location>
</feature>
<feature type="transmembrane region" description="Helical" evidence="1">
    <location>
        <begin position="95"/>
        <end position="115"/>
    </location>
</feature>
<dbReference type="InterPro" id="IPR018929">
    <property type="entry name" value="DUF2510"/>
</dbReference>
<feature type="transmembrane region" description="Helical" evidence="1">
    <location>
        <begin position="12"/>
        <end position="33"/>
    </location>
</feature>
<reference evidence="3" key="1">
    <citation type="submission" date="2021-02" db="EMBL/GenBank/DDBJ databases">
        <title>Phycicoccus sp. MQZ13P-5T, whole genome shotgun sequence.</title>
        <authorList>
            <person name="Tuo L."/>
        </authorList>
    </citation>
    <scope>NUCLEOTIDE SEQUENCE</scope>
    <source>
        <strain evidence="3">MQZ13P-5</strain>
    </source>
</reference>
<accession>A0ABS2CGL8</accession>
<organism evidence="3 4">
    <name type="scientific">Phycicoccus sonneratiae</name>
    <dbReference type="NCBI Taxonomy" id="2807628"/>
    <lineage>
        <taxon>Bacteria</taxon>
        <taxon>Bacillati</taxon>
        <taxon>Actinomycetota</taxon>
        <taxon>Actinomycetes</taxon>
        <taxon>Micrococcales</taxon>
        <taxon>Intrasporangiaceae</taxon>
        <taxon>Phycicoccus</taxon>
    </lineage>
</organism>
<name>A0ABS2CGL8_9MICO</name>
<dbReference type="EMBL" id="JAFDVD010000003">
    <property type="protein sequence ID" value="MBM6399016.1"/>
    <property type="molecule type" value="Genomic_DNA"/>
</dbReference>
<feature type="transmembrane region" description="Helical" evidence="1">
    <location>
        <begin position="63"/>
        <end position="83"/>
    </location>
</feature>
<sequence>MAEVRHTRSHAIAGVAMGAGAALAMAGTLFPVFRVSGGSVPPELWSALGLGLDDGAVSLAGSFRSYVVLTAVWAGVMGIALVLTRVKYVGPVWRVAALIGLSAAAFVAFVMWVLVLDPLSVVGRPTWFTADAPLLVSGLRGATLEAGLGLWLLTVGTCVGVLAALVPAFHTHRVVKTHNSSRGLEPGWYPAPNSRRRTRYWDGEKWTVGA</sequence>
<keyword evidence="1" id="KW-1133">Transmembrane helix</keyword>